<proteinExistence type="predicted"/>
<evidence type="ECO:0000313" key="4">
    <source>
        <dbReference type="Proteomes" id="UP000266841"/>
    </source>
</evidence>
<dbReference type="InterPro" id="IPR013830">
    <property type="entry name" value="SGNH_hydro"/>
</dbReference>
<name>K0T7U2_THAOC</name>
<protein>
    <recommendedName>
        <fullName evidence="2">SGNH hydrolase-type esterase domain-containing protein</fullName>
    </recommendedName>
</protein>
<keyword evidence="4" id="KW-1185">Reference proteome</keyword>
<dbReference type="InterPro" id="IPR045136">
    <property type="entry name" value="Iah1-like"/>
</dbReference>
<dbReference type="PANTHER" id="PTHR14209">
    <property type="entry name" value="ISOAMYL ACETATE-HYDROLYZING ESTERASE 1"/>
    <property type="match status" value="1"/>
</dbReference>
<dbReference type="EMBL" id="AGNL01003310">
    <property type="protein sequence ID" value="EJK74863.1"/>
    <property type="molecule type" value="Genomic_DNA"/>
</dbReference>
<feature type="compositionally biased region" description="Polar residues" evidence="1">
    <location>
        <begin position="19"/>
        <end position="36"/>
    </location>
</feature>
<dbReference type="PANTHER" id="PTHR14209:SF19">
    <property type="entry name" value="ISOAMYL ACETATE-HYDROLYZING ESTERASE 1 HOMOLOG"/>
    <property type="match status" value="1"/>
</dbReference>
<dbReference type="OMA" id="KMQQFPG"/>
<dbReference type="eggNOG" id="KOG3035">
    <property type="taxonomic scope" value="Eukaryota"/>
</dbReference>
<sequence>MERAHRPIHPWSLRHTPEGSRQTPETPDRPCSTQRSAAQAYALSRAMSNDAPALPAVVVPPVPAKTFLNNTTINPRPKLVLVGDSITELGSHSNGWVAALAIRYNRRMDVINRGANGYTSKWGRLALPLILEEILGPKDYSLACNSDVSHPNTLHLGNESCSQEKSTAISSDDYADFNFVIGYGANDSCIANGTRSKYHVSLEDYALNYKHMIEMITNWNEKSVAVALMTPPPCDTEVLIESRNNEVTKLYAETCMNLAREANVPVVNLWSGLQHPSAANRAEASSLRWRSDHLSDGLHLTPMGNYRVFELVVEMLERPRGESGLGLSVMELPRSLPDHSKIDPDYPHISFSDP</sequence>
<dbReference type="OrthoDB" id="671439at2759"/>
<feature type="domain" description="SGNH hydrolase-type esterase" evidence="2">
    <location>
        <begin position="82"/>
        <end position="305"/>
    </location>
</feature>
<dbReference type="Gene3D" id="3.40.50.1110">
    <property type="entry name" value="SGNH hydrolase"/>
    <property type="match status" value="1"/>
</dbReference>
<comment type="caution">
    <text evidence="3">The sequence shown here is derived from an EMBL/GenBank/DDBJ whole genome shotgun (WGS) entry which is preliminary data.</text>
</comment>
<dbReference type="Proteomes" id="UP000266841">
    <property type="component" value="Unassembled WGS sequence"/>
</dbReference>
<evidence type="ECO:0000259" key="2">
    <source>
        <dbReference type="Pfam" id="PF13472"/>
    </source>
</evidence>
<reference evidence="3 4" key="1">
    <citation type="journal article" date="2012" name="Genome Biol.">
        <title>Genome and low-iron response of an oceanic diatom adapted to chronic iron limitation.</title>
        <authorList>
            <person name="Lommer M."/>
            <person name="Specht M."/>
            <person name="Roy A.S."/>
            <person name="Kraemer L."/>
            <person name="Andreson R."/>
            <person name="Gutowska M.A."/>
            <person name="Wolf J."/>
            <person name="Bergner S.V."/>
            <person name="Schilhabel M.B."/>
            <person name="Klostermeier U.C."/>
            <person name="Beiko R.G."/>
            <person name="Rosenstiel P."/>
            <person name="Hippler M."/>
            <person name="Laroche J."/>
        </authorList>
    </citation>
    <scope>NUCLEOTIDE SEQUENCE [LARGE SCALE GENOMIC DNA]</scope>
    <source>
        <strain evidence="3 4">CCMP1005</strain>
    </source>
</reference>
<gene>
    <name evidence="3" type="ORF">THAOC_03434</name>
</gene>
<feature type="region of interest" description="Disordered" evidence="1">
    <location>
        <begin position="1"/>
        <end position="36"/>
    </location>
</feature>
<dbReference type="AlphaFoldDB" id="K0T7U2"/>
<evidence type="ECO:0000256" key="1">
    <source>
        <dbReference type="SAM" id="MobiDB-lite"/>
    </source>
</evidence>
<accession>K0T7U2</accession>
<dbReference type="Pfam" id="PF13472">
    <property type="entry name" value="Lipase_GDSL_2"/>
    <property type="match status" value="1"/>
</dbReference>
<dbReference type="InterPro" id="IPR036514">
    <property type="entry name" value="SGNH_hydro_sf"/>
</dbReference>
<organism evidence="3 4">
    <name type="scientific">Thalassiosira oceanica</name>
    <name type="common">Marine diatom</name>
    <dbReference type="NCBI Taxonomy" id="159749"/>
    <lineage>
        <taxon>Eukaryota</taxon>
        <taxon>Sar</taxon>
        <taxon>Stramenopiles</taxon>
        <taxon>Ochrophyta</taxon>
        <taxon>Bacillariophyta</taxon>
        <taxon>Coscinodiscophyceae</taxon>
        <taxon>Thalassiosirophycidae</taxon>
        <taxon>Thalassiosirales</taxon>
        <taxon>Thalassiosiraceae</taxon>
        <taxon>Thalassiosira</taxon>
    </lineage>
</organism>
<evidence type="ECO:0000313" key="3">
    <source>
        <dbReference type="EMBL" id="EJK74863.1"/>
    </source>
</evidence>
<dbReference type="SUPFAM" id="SSF52266">
    <property type="entry name" value="SGNH hydrolase"/>
    <property type="match status" value="1"/>
</dbReference>